<sequence length="65" mass="6685">MTDATGIPDPGNPEVTDEEAVDEKFVQDAPVAPEAEIVAEGAAGVAPDEVEAAAEDDETARGEFQ</sequence>
<dbReference type="AlphaFoldDB" id="A0AAD0JU02"/>
<feature type="region of interest" description="Disordered" evidence="1">
    <location>
        <begin position="41"/>
        <end position="65"/>
    </location>
</feature>
<dbReference type="EMBL" id="CP015453">
    <property type="protein sequence ID" value="AWH96602.1"/>
    <property type="molecule type" value="Genomic_DNA"/>
</dbReference>
<protein>
    <submittedName>
        <fullName evidence="2">Uncharacterized protein</fullName>
    </submittedName>
</protein>
<dbReference type="KEGG" id="dpc:A6048_15140"/>
<dbReference type="Proteomes" id="UP000244903">
    <property type="component" value="Chromosome"/>
</dbReference>
<gene>
    <name evidence="2" type="ORF">A6048_15140</name>
</gene>
<name>A0AAD0JU02_9ACTN</name>
<evidence type="ECO:0000313" key="3">
    <source>
        <dbReference type="Proteomes" id="UP000244903"/>
    </source>
</evidence>
<evidence type="ECO:0000256" key="1">
    <source>
        <dbReference type="SAM" id="MobiDB-lite"/>
    </source>
</evidence>
<feature type="region of interest" description="Disordered" evidence="1">
    <location>
        <begin position="1"/>
        <end position="21"/>
    </location>
</feature>
<organism evidence="2 3">
    <name type="scientific">Dietzia psychralcaliphila</name>
    <dbReference type="NCBI Taxonomy" id="139021"/>
    <lineage>
        <taxon>Bacteria</taxon>
        <taxon>Bacillati</taxon>
        <taxon>Actinomycetota</taxon>
        <taxon>Actinomycetes</taxon>
        <taxon>Mycobacteriales</taxon>
        <taxon>Dietziaceae</taxon>
        <taxon>Dietzia</taxon>
    </lineage>
</organism>
<reference evidence="2 3" key="1">
    <citation type="submission" date="2016-04" db="EMBL/GenBank/DDBJ databases">
        <title>Complete genome sequence of the haloalkaliphilic hydrocarbon-degrading bacterium Dietzia psychralcaliphila ILA-1T, isolated from a drain of a fish product-processing plant.</title>
        <authorList>
            <person name="Zhao J."/>
            <person name="Hu B."/>
            <person name="Geng S."/>
            <person name="Nie Y."/>
            <person name="Tang Y."/>
        </authorList>
    </citation>
    <scope>NUCLEOTIDE SEQUENCE [LARGE SCALE GENOMIC DNA]</scope>
    <source>
        <strain evidence="2 3">ILA-1</strain>
    </source>
</reference>
<evidence type="ECO:0000313" key="2">
    <source>
        <dbReference type="EMBL" id="AWH96602.1"/>
    </source>
</evidence>
<accession>A0AAD0JU02</accession>
<keyword evidence="3" id="KW-1185">Reference proteome</keyword>
<dbReference type="RefSeq" id="WP_107746715.1">
    <property type="nucleotide sequence ID" value="NZ_CP015453.1"/>
</dbReference>
<feature type="compositionally biased region" description="Acidic residues" evidence="1">
    <location>
        <begin position="48"/>
        <end position="58"/>
    </location>
</feature>
<proteinExistence type="predicted"/>